<dbReference type="Pfam" id="PF05737">
    <property type="entry name" value="Collagen_bind"/>
    <property type="match status" value="4"/>
</dbReference>
<evidence type="ECO:0000256" key="6">
    <source>
        <dbReference type="ARBA" id="ARBA00023088"/>
    </source>
</evidence>
<accession>A0A7X1C688</accession>
<dbReference type="PROSITE" id="PS50847">
    <property type="entry name" value="GRAM_POS_ANCHORING"/>
    <property type="match status" value="1"/>
</dbReference>
<sequence length="1553" mass="170760">MRKFKKYSILLATILTLCSIVFIVPHFAKAAELDNIIDSVQILDRSGNPIDSESDPDRVVDSQDDVVILYNWSIKENQEVHAGDTVHLQVPKEFKIYTTVSGDLIVGDNGESCGEFEIDTDGMMTITFDDYVENHSIIHGIVEIYTNFNEAELGNNTSATIVFPINENESEEFTVKIKPEVTDAFEKEGSAVKNAQTIDWEVKINQELATHQAATVEDFPGKGQEIIFDSFSIHEMKMNLDGTYSLGDEVPTSEYTVEKITNSSGETGFHLAFKNPINSAYSITYQTEITDFSKATFSNTATFNSGDKIEVMDAEVTVPRDQIIQKYPLLFDATTNKVSWKVEYNQGHYALDNSVLVDKYIDEQTFGGIVSIVNGDTGIPLLPTEYTVTDMGTEGFQIEFPDDGYYTIYFDTIVPEGTTGMISNSAYIDSPNIPDNEAEGDYFIPVPSPAEGLIDKKIENFNPKTGEISWEIIINKDGGTLHEPVITDTFQDGGLIFHPVTLKIMDSDQKKLDASAYEIVPLDGTEDWQNGFQINFTGDITGQHIVTYKTQINPSTHTTGTDEYKNNATIKTDTQEASDSDSKWIPDILNVDGYKTGVFNYATGEIEWKLIFNDTSKLIKEPVIQDSLNSGQAFVQDSVKVNKIDISQTPRVGELIPPEEYDLTFSKKANGNEQMRISLQNPIIHPVEITYNTKPTGITKEVYKNTAVISDGEEVLADYHAEVIDDNAGKYVNKTGEQEDEQVDWKIYVNQSASTVTNATVTDTLGAGQELDASSINVYEAKATSTGKFLKDSNTPISPDEYDLETGIDDESDLEYFQVKFKDEINQPYVIDYHSDITLTSDTETTAQIGNSVAFTGDNITKGETEKSKTIEVKITTGDGTGTGETGDITLNKVDKDNPSTLLEGATFELYDNGKLVDTQTTDDQGVLVFSDLIYGDYTLKEVAAPEGYSLPTVSTENIKVTVDQDNKAVQVTNEKKATKETGSMHLVKTDNETGATLAGAEFSLYNDTNQELQSGLTTDENGELTITDLDLGTYTLKETKAPTGYKLSDKTWEFAITTGQTDPVEVQAKNEKAVGDVILTKVDEETGAKLAGAKFNLLNASGEIIQTNLTSDANGEIHVQNLAAGDYTFEETEAPEGYELAVTSWSFTIIEGQTTILTAENNKTGTPEPDTGEVVLVKQDSENGEHLAGAVFDLVAKDGTIIQSNLTTDDNGEITVSNLSPGEYSFKEITAPTGYDKTEIPWDFTIEKDQPQKITITAENTKSPLIPTTGSAKIIKQDSESGKTLAGAEFSLISETGETLQSKLTTNKDGELEIDNLVPGNYHIQETKAPEGYQLEETAWQFEIKADDSTQITVIAENTKLKPIEPDIGAVRLIKTDSEYGNRLSGAVFSLVDADGQVVQADLTTDDNGEIFVDNLVPGTYSFKETSAPEGYELAEHSWEFQIEQKQTDAVKVYAENTPLTTDDASFLPDSETTFDENGEETTFLIDDNLIEERKPKQKGADDSKTTSEQKIASNQEVKILPATGDDSNAMKFIFGGFATLLSLMYLNKKTK</sequence>
<dbReference type="PANTHER" id="PTHR36108:SF13">
    <property type="entry name" value="COLOSSIN-B-RELATED"/>
    <property type="match status" value="1"/>
</dbReference>
<evidence type="ECO:0000256" key="2">
    <source>
        <dbReference type="ARBA" id="ARBA00007257"/>
    </source>
</evidence>
<evidence type="ECO:0000256" key="7">
    <source>
        <dbReference type="SAM" id="MobiDB-lite"/>
    </source>
</evidence>
<keyword evidence="6" id="KW-0572">Peptidoglycan-anchor</keyword>
<dbReference type="GO" id="GO:0005518">
    <property type="term" value="F:collagen binding"/>
    <property type="evidence" value="ECO:0007669"/>
    <property type="project" value="InterPro"/>
</dbReference>
<comment type="subcellular location">
    <subcellularLocation>
        <location evidence="1">Secreted</location>
        <location evidence="1">Cell wall</location>
        <topology evidence="1">Peptidoglycan-anchor</topology>
    </subcellularLocation>
</comment>
<dbReference type="InterPro" id="IPR013783">
    <property type="entry name" value="Ig-like_fold"/>
</dbReference>
<name>A0A7X1C688_LISSE</name>
<keyword evidence="10" id="KW-0176">Collagen</keyword>
<keyword evidence="4" id="KW-0964">Secreted</keyword>
<dbReference type="SUPFAM" id="SSF49401">
    <property type="entry name" value="Bacterial adhesins"/>
    <property type="match status" value="6"/>
</dbReference>
<dbReference type="RefSeq" id="WP_185383583.1">
    <property type="nucleotide sequence ID" value="NZ_JAARRG010000003.1"/>
</dbReference>
<proteinExistence type="inferred from homology"/>
<dbReference type="PANTHER" id="PTHR36108">
    <property type="entry name" value="COLOSSIN-B-RELATED"/>
    <property type="match status" value="1"/>
</dbReference>
<feature type="chain" id="PRO_5030996207" evidence="8">
    <location>
        <begin position="31"/>
        <end position="1553"/>
    </location>
</feature>
<comment type="similarity">
    <text evidence="2">Belongs to the serine-aspartate repeat-containing protein (SDr) family.</text>
</comment>
<dbReference type="Proteomes" id="UP000523362">
    <property type="component" value="Unassembled WGS sequence"/>
</dbReference>
<evidence type="ECO:0000313" key="11">
    <source>
        <dbReference type="Proteomes" id="UP000523362"/>
    </source>
</evidence>
<dbReference type="InterPro" id="IPR041033">
    <property type="entry name" value="SpaA_PFL_dom_1"/>
</dbReference>
<evidence type="ECO:0000256" key="1">
    <source>
        <dbReference type="ARBA" id="ARBA00004168"/>
    </source>
</evidence>
<keyword evidence="5 8" id="KW-0732">Signal</keyword>
<dbReference type="GO" id="GO:0007155">
    <property type="term" value="P:cell adhesion"/>
    <property type="evidence" value="ECO:0007669"/>
    <property type="project" value="InterPro"/>
</dbReference>
<dbReference type="SUPFAM" id="SSF49478">
    <property type="entry name" value="Cna protein B-type domain"/>
    <property type="match status" value="6"/>
</dbReference>
<reference evidence="10 11" key="1">
    <citation type="submission" date="2020-03" db="EMBL/GenBank/DDBJ databases">
        <title>Soil Listeria distribution.</title>
        <authorList>
            <person name="Liao J."/>
            <person name="Wiedmann M."/>
        </authorList>
    </citation>
    <scope>NUCLEOTIDE SEQUENCE [LARGE SCALE GENOMIC DNA]</scope>
    <source>
        <strain evidence="10 11">FSL L7-1560</strain>
    </source>
</reference>
<dbReference type="InterPro" id="IPR008966">
    <property type="entry name" value="Adhesion_dom_sf"/>
</dbReference>
<feature type="domain" description="Gram-positive cocci surface proteins LPxTG" evidence="9">
    <location>
        <begin position="1522"/>
        <end position="1553"/>
    </location>
</feature>
<evidence type="ECO:0000256" key="4">
    <source>
        <dbReference type="ARBA" id="ARBA00022525"/>
    </source>
</evidence>
<dbReference type="InterPro" id="IPR041171">
    <property type="entry name" value="SDR_Ig"/>
</dbReference>
<dbReference type="Gene3D" id="2.60.40.10">
    <property type="entry name" value="Immunoglobulins"/>
    <property type="match status" value="6"/>
</dbReference>
<dbReference type="InterPro" id="IPR019931">
    <property type="entry name" value="LPXTG_anchor"/>
</dbReference>
<dbReference type="InterPro" id="IPR008456">
    <property type="entry name" value="Collagen-bd_dom"/>
</dbReference>
<evidence type="ECO:0000256" key="3">
    <source>
        <dbReference type="ARBA" id="ARBA00022512"/>
    </source>
</evidence>
<feature type="region of interest" description="Disordered" evidence="7">
    <location>
        <begin position="556"/>
        <end position="577"/>
    </location>
</feature>
<evidence type="ECO:0000256" key="8">
    <source>
        <dbReference type="SAM" id="SignalP"/>
    </source>
</evidence>
<dbReference type="EMBL" id="JAARRG010000003">
    <property type="protein sequence ID" value="MBC1485957.1"/>
    <property type="molecule type" value="Genomic_DNA"/>
</dbReference>
<dbReference type="Gene3D" id="2.60.40.1280">
    <property type="match status" value="1"/>
</dbReference>
<keyword evidence="3" id="KW-0134">Cell wall</keyword>
<feature type="signal peptide" evidence="8">
    <location>
        <begin position="1"/>
        <end position="30"/>
    </location>
</feature>
<dbReference type="Pfam" id="PF17802">
    <property type="entry name" value="SpaA"/>
    <property type="match status" value="6"/>
</dbReference>
<gene>
    <name evidence="10" type="ORF">HB897_06920</name>
</gene>
<dbReference type="Pfam" id="PF17961">
    <property type="entry name" value="Big_8"/>
    <property type="match status" value="1"/>
</dbReference>
<protein>
    <submittedName>
        <fullName evidence="10">Collagen binding domain-containing protein</fullName>
    </submittedName>
</protein>
<evidence type="ECO:0000256" key="5">
    <source>
        <dbReference type="ARBA" id="ARBA00022729"/>
    </source>
</evidence>
<dbReference type="Gene3D" id="2.60.40.740">
    <property type="match status" value="4"/>
</dbReference>
<comment type="caution">
    <text evidence="10">The sequence shown here is derived from an EMBL/GenBank/DDBJ whole genome shotgun (WGS) entry which is preliminary data.</text>
</comment>
<evidence type="ECO:0000313" key="10">
    <source>
        <dbReference type="EMBL" id="MBC1485957.1"/>
    </source>
</evidence>
<dbReference type="InterPro" id="IPR011252">
    <property type="entry name" value="Fibrogen-bd_dom1"/>
</dbReference>
<organism evidence="10 11">
    <name type="scientific">Listeria seeligeri</name>
    <dbReference type="NCBI Taxonomy" id="1640"/>
    <lineage>
        <taxon>Bacteria</taxon>
        <taxon>Bacillati</taxon>
        <taxon>Bacillota</taxon>
        <taxon>Bacilli</taxon>
        <taxon>Bacillales</taxon>
        <taxon>Listeriaceae</taxon>
        <taxon>Listeria</taxon>
    </lineage>
</organism>
<feature type="compositionally biased region" description="Polar residues" evidence="7">
    <location>
        <begin position="566"/>
        <end position="577"/>
    </location>
</feature>
<evidence type="ECO:0000259" key="9">
    <source>
        <dbReference type="PROSITE" id="PS50847"/>
    </source>
</evidence>